<evidence type="ECO:0000256" key="3">
    <source>
        <dbReference type="ARBA" id="ARBA00023163"/>
    </source>
</evidence>
<dbReference type="SUPFAM" id="SSF47413">
    <property type="entry name" value="lambda repressor-like DNA-binding domains"/>
    <property type="match status" value="1"/>
</dbReference>
<keyword evidence="3" id="KW-0804">Transcription</keyword>
<dbReference type="InterPro" id="IPR001387">
    <property type="entry name" value="Cro/C1-type_HTH"/>
</dbReference>
<evidence type="ECO:0000313" key="6">
    <source>
        <dbReference type="Proteomes" id="UP000752172"/>
    </source>
</evidence>
<accession>A0A921TBM2</accession>
<dbReference type="PANTHER" id="PTHR40661">
    <property type="match status" value="1"/>
</dbReference>
<evidence type="ECO:0000313" key="5">
    <source>
        <dbReference type="EMBL" id="HJH22260.1"/>
    </source>
</evidence>
<evidence type="ECO:0000256" key="1">
    <source>
        <dbReference type="ARBA" id="ARBA00023015"/>
    </source>
</evidence>
<dbReference type="InterPro" id="IPR010982">
    <property type="entry name" value="Lambda_DNA-bd_dom_sf"/>
</dbReference>
<dbReference type="SUPFAM" id="SSF51306">
    <property type="entry name" value="LexA/Signal peptidase"/>
    <property type="match status" value="1"/>
</dbReference>
<reference evidence="5" key="2">
    <citation type="submission" date="2021-09" db="EMBL/GenBank/DDBJ databases">
        <authorList>
            <person name="Gilroy R."/>
        </authorList>
    </citation>
    <scope>NUCLEOTIDE SEQUENCE</scope>
    <source>
        <strain evidence="5">ChiSjej2B20-17149</strain>
    </source>
</reference>
<dbReference type="InterPro" id="IPR036286">
    <property type="entry name" value="LexA/Signal_pep-like_sf"/>
</dbReference>
<feature type="domain" description="HTH cro/C1-type" evidence="4">
    <location>
        <begin position="8"/>
        <end position="62"/>
    </location>
</feature>
<dbReference type="PANTHER" id="PTHR40661:SF2">
    <property type="entry name" value="HTH-TYPE TRANSCRIPTIONAL REGULATOR PRTR"/>
    <property type="match status" value="1"/>
</dbReference>
<dbReference type="Proteomes" id="UP000752172">
    <property type="component" value="Unassembled WGS sequence"/>
</dbReference>
<keyword evidence="2" id="KW-0238">DNA-binding</keyword>
<dbReference type="InterPro" id="IPR015927">
    <property type="entry name" value="Peptidase_S24_S26A/B/C"/>
</dbReference>
<dbReference type="Gene3D" id="1.10.260.40">
    <property type="entry name" value="lambda repressor-like DNA-binding domains"/>
    <property type="match status" value="1"/>
</dbReference>
<protein>
    <submittedName>
        <fullName evidence="5">Helix-turn-helix transcriptional regulator</fullName>
    </submittedName>
</protein>
<proteinExistence type="predicted"/>
<dbReference type="Pfam" id="PF00717">
    <property type="entry name" value="Peptidase_S24"/>
    <property type="match status" value="1"/>
</dbReference>
<organism evidence="5 6">
    <name type="scientific">Pseudomonas lactis</name>
    <dbReference type="NCBI Taxonomy" id="1615674"/>
    <lineage>
        <taxon>Bacteria</taxon>
        <taxon>Pseudomonadati</taxon>
        <taxon>Pseudomonadota</taxon>
        <taxon>Gammaproteobacteria</taxon>
        <taxon>Pseudomonadales</taxon>
        <taxon>Pseudomonadaceae</taxon>
        <taxon>Pseudomonas</taxon>
    </lineage>
</organism>
<gene>
    <name evidence="5" type="ORF">K8W20_26610</name>
</gene>
<dbReference type="Gene3D" id="2.10.109.10">
    <property type="entry name" value="Umud Fragment, subunit A"/>
    <property type="match status" value="1"/>
</dbReference>
<evidence type="ECO:0000259" key="4">
    <source>
        <dbReference type="PROSITE" id="PS50943"/>
    </source>
</evidence>
<keyword evidence="1" id="KW-0805">Transcription regulation</keyword>
<dbReference type="Pfam" id="PF01381">
    <property type="entry name" value="HTH_3"/>
    <property type="match status" value="1"/>
</dbReference>
<reference evidence="5" key="1">
    <citation type="journal article" date="2021" name="PeerJ">
        <title>Extensive microbial diversity within the chicken gut microbiome revealed by metagenomics and culture.</title>
        <authorList>
            <person name="Gilroy R."/>
            <person name="Ravi A."/>
            <person name="Getino M."/>
            <person name="Pursley I."/>
            <person name="Horton D.L."/>
            <person name="Alikhan N.F."/>
            <person name="Baker D."/>
            <person name="Gharbi K."/>
            <person name="Hall N."/>
            <person name="Watson M."/>
            <person name="Adriaenssens E.M."/>
            <person name="Foster-Nyarko E."/>
            <person name="Jarju S."/>
            <person name="Secka A."/>
            <person name="Antonio M."/>
            <person name="Oren A."/>
            <person name="Chaudhuri R.R."/>
            <person name="La Ragione R."/>
            <person name="Hildebrand F."/>
            <person name="Pallen M.J."/>
        </authorList>
    </citation>
    <scope>NUCLEOTIDE SEQUENCE</scope>
    <source>
        <strain evidence="5">ChiSjej2B20-17149</strain>
    </source>
</reference>
<dbReference type="GO" id="GO:0003677">
    <property type="term" value="F:DNA binding"/>
    <property type="evidence" value="ECO:0007669"/>
    <property type="project" value="UniProtKB-KW"/>
</dbReference>
<comment type="caution">
    <text evidence="5">The sequence shown here is derived from an EMBL/GenBank/DDBJ whole genome shotgun (WGS) entry which is preliminary data.</text>
</comment>
<evidence type="ECO:0000256" key="2">
    <source>
        <dbReference type="ARBA" id="ARBA00023125"/>
    </source>
</evidence>
<dbReference type="AlphaFoldDB" id="A0A921TBM2"/>
<sequence length="256" mass="28941">MKSISEIIIESRKNAGLNQSELARRLSITPQSVQAWESGRATPRASILSPLAHVLGIEPATLIAAILDNSEGDEREASLRLIRQAYDDRKAELEAPLHNEISVWDEETPLNDDEVYVPFLKEVELSAGSGRFAIEENHTSKLRFFKTDLRHNGVQFDNARCVSVTGNSMFPVLRDGATVGVNIGKTSFSDVIDGEMYAINHSGQLRIKQVYRLPNGIRLRSFNRDDHPDEDYSFERIREEQISIIGHVFWWGMFSK</sequence>
<dbReference type="EMBL" id="DYTS01000448">
    <property type="protein sequence ID" value="HJH22260.1"/>
    <property type="molecule type" value="Genomic_DNA"/>
</dbReference>
<name>A0A921TBM2_9PSED</name>
<dbReference type="CDD" id="cd00093">
    <property type="entry name" value="HTH_XRE"/>
    <property type="match status" value="1"/>
</dbReference>
<dbReference type="SMART" id="SM00530">
    <property type="entry name" value="HTH_XRE"/>
    <property type="match status" value="1"/>
</dbReference>
<dbReference type="PROSITE" id="PS50943">
    <property type="entry name" value="HTH_CROC1"/>
    <property type="match status" value="1"/>
</dbReference>
<dbReference type="InterPro" id="IPR039418">
    <property type="entry name" value="LexA-like"/>
</dbReference>
<dbReference type="CDD" id="cd06529">
    <property type="entry name" value="S24_LexA-like"/>
    <property type="match status" value="1"/>
</dbReference>